<dbReference type="AlphaFoldDB" id="A0A8S9YP37"/>
<sequence>MQYWLRDARDRAGGRKKHTLERFKPANADASDNEQATLTKYDLDARRSADLFVSVQFRVFRFTSWPILVTAITLAQNVL</sequence>
<organism evidence="1 2">
    <name type="scientific">Paragonimus skrjabini miyazakii</name>
    <dbReference type="NCBI Taxonomy" id="59628"/>
    <lineage>
        <taxon>Eukaryota</taxon>
        <taxon>Metazoa</taxon>
        <taxon>Spiralia</taxon>
        <taxon>Lophotrochozoa</taxon>
        <taxon>Platyhelminthes</taxon>
        <taxon>Trematoda</taxon>
        <taxon>Digenea</taxon>
        <taxon>Plagiorchiida</taxon>
        <taxon>Troglotremata</taxon>
        <taxon>Troglotrematidae</taxon>
        <taxon>Paragonimus</taxon>
    </lineage>
</organism>
<name>A0A8S9YP37_9TREM</name>
<gene>
    <name evidence="1" type="ORF">EG68_08652</name>
</gene>
<comment type="caution">
    <text evidence="1">The sequence shown here is derived from an EMBL/GenBank/DDBJ whole genome shotgun (WGS) entry which is preliminary data.</text>
</comment>
<reference evidence="1" key="1">
    <citation type="submission" date="2019-07" db="EMBL/GenBank/DDBJ databases">
        <title>Annotation for the trematode Paragonimus miyazaki's.</title>
        <authorList>
            <person name="Choi Y.-J."/>
        </authorList>
    </citation>
    <scope>NUCLEOTIDE SEQUENCE</scope>
    <source>
        <strain evidence="1">Japan</strain>
    </source>
</reference>
<evidence type="ECO:0000313" key="1">
    <source>
        <dbReference type="EMBL" id="KAF7256502.1"/>
    </source>
</evidence>
<evidence type="ECO:0000313" key="2">
    <source>
        <dbReference type="Proteomes" id="UP000822476"/>
    </source>
</evidence>
<dbReference type="EMBL" id="JTDE01003067">
    <property type="protein sequence ID" value="KAF7256502.1"/>
    <property type="molecule type" value="Genomic_DNA"/>
</dbReference>
<keyword evidence="2" id="KW-1185">Reference proteome</keyword>
<protein>
    <submittedName>
        <fullName evidence="1">Uncharacterized protein</fullName>
    </submittedName>
</protein>
<dbReference type="Proteomes" id="UP000822476">
    <property type="component" value="Unassembled WGS sequence"/>
</dbReference>
<accession>A0A8S9YP37</accession>
<proteinExistence type="predicted"/>